<gene>
    <name evidence="2" type="ORF">FA13DRAFT_1736650</name>
</gene>
<proteinExistence type="predicted"/>
<sequence>MTPFLTLPPELHSHIAYLACLADTGPTILSLSQVSKYLNEVSCPYLFHTVSVAGPQRISLLSSALQKYVSSPRPVADAPVGNLYLGMNQLPPLSERVGLVSTISRILALCSRSLRTLTIDFSGAMQESPLLFARVFRTSFPKLEDLTLIGFYPNPTIPSPPSSRRPSVPPSPTTSTAKSPSSPTPLLNSLEGERATNFPNVKRLHLSGNRGPSGLFSVGSIASVFPSLEELKVSGLSMAVGFANEVEEALRQSSSTSSLSTQGSSTQVADGPGETARSVSFADIGTSPGPFPLPSPTRFIFAPRLPAKIRLLQLQPAPAMEPSIGPMPNTTAIVKDENMMGLLRGVEATYNGDGGERVDGVRFELLGRGSVEFEEVWEAWRGGLRG</sequence>
<feature type="compositionally biased region" description="Low complexity" evidence="1">
    <location>
        <begin position="173"/>
        <end position="190"/>
    </location>
</feature>
<evidence type="ECO:0000313" key="3">
    <source>
        <dbReference type="Proteomes" id="UP000298030"/>
    </source>
</evidence>
<organism evidence="2 3">
    <name type="scientific">Coprinellus micaceus</name>
    <name type="common">Glistening ink-cap mushroom</name>
    <name type="synonym">Coprinus micaceus</name>
    <dbReference type="NCBI Taxonomy" id="71717"/>
    <lineage>
        <taxon>Eukaryota</taxon>
        <taxon>Fungi</taxon>
        <taxon>Dikarya</taxon>
        <taxon>Basidiomycota</taxon>
        <taxon>Agaricomycotina</taxon>
        <taxon>Agaricomycetes</taxon>
        <taxon>Agaricomycetidae</taxon>
        <taxon>Agaricales</taxon>
        <taxon>Agaricineae</taxon>
        <taxon>Psathyrellaceae</taxon>
        <taxon>Coprinellus</taxon>
    </lineage>
</organism>
<dbReference type="OrthoDB" id="3256367at2759"/>
<dbReference type="Proteomes" id="UP000298030">
    <property type="component" value="Unassembled WGS sequence"/>
</dbReference>
<dbReference type="STRING" id="71717.A0A4Y7SZI7"/>
<feature type="compositionally biased region" description="Pro residues" evidence="1">
    <location>
        <begin position="155"/>
        <end position="172"/>
    </location>
</feature>
<dbReference type="AlphaFoldDB" id="A0A4Y7SZI7"/>
<evidence type="ECO:0000256" key="1">
    <source>
        <dbReference type="SAM" id="MobiDB-lite"/>
    </source>
</evidence>
<keyword evidence="3" id="KW-1185">Reference proteome</keyword>
<feature type="region of interest" description="Disordered" evidence="1">
    <location>
        <begin position="253"/>
        <end position="290"/>
    </location>
</feature>
<feature type="compositionally biased region" description="Low complexity" evidence="1">
    <location>
        <begin position="253"/>
        <end position="267"/>
    </location>
</feature>
<accession>A0A4Y7SZI7</accession>
<dbReference type="EMBL" id="QPFP01000041">
    <property type="protein sequence ID" value="TEB27270.1"/>
    <property type="molecule type" value="Genomic_DNA"/>
</dbReference>
<comment type="caution">
    <text evidence="2">The sequence shown here is derived from an EMBL/GenBank/DDBJ whole genome shotgun (WGS) entry which is preliminary data.</text>
</comment>
<evidence type="ECO:0000313" key="2">
    <source>
        <dbReference type="EMBL" id="TEB27270.1"/>
    </source>
</evidence>
<name>A0A4Y7SZI7_COPMI</name>
<protein>
    <submittedName>
        <fullName evidence="2">Uncharacterized protein</fullName>
    </submittedName>
</protein>
<reference evidence="2 3" key="1">
    <citation type="journal article" date="2019" name="Nat. Ecol. Evol.">
        <title>Megaphylogeny resolves global patterns of mushroom evolution.</title>
        <authorList>
            <person name="Varga T."/>
            <person name="Krizsan K."/>
            <person name="Foldi C."/>
            <person name="Dima B."/>
            <person name="Sanchez-Garcia M."/>
            <person name="Sanchez-Ramirez S."/>
            <person name="Szollosi G.J."/>
            <person name="Szarkandi J.G."/>
            <person name="Papp V."/>
            <person name="Albert L."/>
            <person name="Andreopoulos W."/>
            <person name="Angelini C."/>
            <person name="Antonin V."/>
            <person name="Barry K.W."/>
            <person name="Bougher N.L."/>
            <person name="Buchanan P."/>
            <person name="Buyck B."/>
            <person name="Bense V."/>
            <person name="Catcheside P."/>
            <person name="Chovatia M."/>
            <person name="Cooper J."/>
            <person name="Damon W."/>
            <person name="Desjardin D."/>
            <person name="Finy P."/>
            <person name="Geml J."/>
            <person name="Haridas S."/>
            <person name="Hughes K."/>
            <person name="Justo A."/>
            <person name="Karasinski D."/>
            <person name="Kautmanova I."/>
            <person name="Kiss B."/>
            <person name="Kocsube S."/>
            <person name="Kotiranta H."/>
            <person name="LaButti K.M."/>
            <person name="Lechner B.E."/>
            <person name="Liimatainen K."/>
            <person name="Lipzen A."/>
            <person name="Lukacs Z."/>
            <person name="Mihaltcheva S."/>
            <person name="Morgado L.N."/>
            <person name="Niskanen T."/>
            <person name="Noordeloos M.E."/>
            <person name="Ohm R.A."/>
            <person name="Ortiz-Santana B."/>
            <person name="Ovrebo C."/>
            <person name="Racz N."/>
            <person name="Riley R."/>
            <person name="Savchenko A."/>
            <person name="Shiryaev A."/>
            <person name="Soop K."/>
            <person name="Spirin V."/>
            <person name="Szebenyi C."/>
            <person name="Tomsovsky M."/>
            <person name="Tulloss R.E."/>
            <person name="Uehling J."/>
            <person name="Grigoriev I.V."/>
            <person name="Vagvolgyi C."/>
            <person name="Papp T."/>
            <person name="Martin F.M."/>
            <person name="Miettinen O."/>
            <person name="Hibbett D.S."/>
            <person name="Nagy L.G."/>
        </authorList>
    </citation>
    <scope>NUCLEOTIDE SEQUENCE [LARGE SCALE GENOMIC DNA]</scope>
    <source>
        <strain evidence="2 3">FP101781</strain>
    </source>
</reference>
<feature type="region of interest" description="Disordered" evidence="1">
    <location>
        <begin position="155"/>
        <end position="190"/>
    </location>
</feature>